<evidence type="ECO:0000256" key="1">
    <source>
        <dbReference type="SAM" id="MobiDB-lite"/>
    </source>
</evidence>
<name>A0A5N5X622_9EURO</name>
<dbReference type="InterPro" id="IPR029070">
    <property type="entry name" value="Chitinase_insertion_sf"/>
</dbReference>
<dbReference type="SUPFAM" id="SSF54556">
    <property type="entry name" value="Chitinase insertion domain"/>
    <property type="match status" value="1"/>
</dbReference>
<gene>
    <name evidence="2" type="ORF">BDV29DRAFT_155043</name>
</gene>
<reference evidence="2 3" key="1">
    <citation type="submission" date="2019-04" db="EMBL/GenBank/DDBJ databases">
        <title>Friends and foes A comparative genomics study of 23 Aspergillus species from section Flavi.</title>
        <authorList>
            <consortium name="DOE Joint Genome Institute"/>
            <person name="Kjaerbolling I."/>
            <person name="Vesth T."/>
            <person name="Frisvad J.C."/>
            <person name="Nybo J.L."/>
            <person name="Theobald S."/>
            <person name="Kildgaard S."/>
            <person name="Isbrandt T."/>
            <person name="Kuo A."/>
            <person name="Sato A."/>
            <person name="Lyhne E.K."/>
            <person name="Kogle M.E."/>
            <person name="Wiebenga A."/>
            <person name="Kun R.S."/>
            <person name="Lubbers R.J."/>
            <person name="Makela M.R."/>
            <person name="Barry K."/>
            <person name="Chovatia M."/>
            <person name="Clum A."/>
            <person name="Daum C."/>
            <person name="Haridas S."/>
            <person name="He G."/>
            <person name="LaButti K."/>
            <person name="Lipzen A."/>
            <person name="Mondo S."/>
            <person name="Riley R."/>
            <person name="Salamov A."/>
            <person name="Simmons B.A."/>
            <person name="Magnuson J.K."/>
            <person name="Henrissat B."/>
            <person name="Mortensen U.H."/>
            <person name="Larsen T.O."/>
            <person name="Devries R.P."/>
            <person name="Grigoriev I.V."/>
            <person name="Machida M."/>
            <person name="Baker S.E."/>
            <person name="Andersen M.R."/>
        </authorList>
    </citation>
    <scope>NUCLEOTIDE SEQUENCE [LARGE SCALE GENOMIC DNA]</scope>
    <source>
        <strain evidence="2 3">CBS 151.66</strain>
    </source>
</reference>
<sequence length="127" mass="13590">MNMGMAFYGRSVTRASSSCTEPDCTYLSAGNKGACSDTAGVLFNNEIQQIINNKEVIPTMYKDATVKTLTWDKDHLSVWSIDNDDSKHTFSNGLAAALGNETNLNTASGLTTSSFSRKSTSSSSDKG</sequence>
<dbReference type="EMBL" id="ML732185">
    <property type="protein sequence ID" value="KAB8076116.1"/>
    <property type="molecule type" value="Genomic_DNA"/>
</dbReference>
<organism evidence="2 3">
    <name type="scientific">Aspergillus leporis</name>
    <dbReference type="NCBI Taxonomy" id="41062"/>
    <lineage>
        <taxon>Eukaryota</taxon>
        <taxon>Fungi</taxon>
        <taxon>Dikarya</taxon>
        <taxon>Ascomycota</taxon>
        <taxon>Pezizomycotina</taxon>
        <taxon>Eurotiomycetes</taxon>
        <taxon>Eurotiomycetidae</taxon>
        <taxon>Eurotiales</taxon>
        <taxon>Aspergillaceae</taxon>
        <taxon>Aspergillus</taxon>
        <taxon>Aspergillus subgen. Circumdati</taxon>
    </lineage>
</organism>
<dbReference type="AlphaFoldDB" id="A0A5N5X622"/>
<protein>
    <submittedName>
        <fullName evidence="2">Uncharacterized protein</fullName>
    </submittedName>
</protein>
<evidence type="ECO:0000313" key="3">
    <source>
        <dbReference type="Proteomes" id="UP000326565"/>
    </source>
</evidence>
<dbReference type="Gene3D" id="3.10.50.10">
    <property type="match status" value="1"/>
</dbReference>
<proteinExistence type="predicted"/>
<dbReference type="Gene3D" id="3.20.20.80">
    <property type="entry name" value="Glycosidases"/>
    <property type="match status" value="1"/>
</dbReference>
<feature type="region of interest" description="Disordered" evidence="1">
    <location>
        <begin position="104"/>
        <end position="127"/>
    </location>
</feature>
<accession>A0A5N5X622</accession>
<dbReference type="OrthoDB" id="73875at2759"/>
<evidence type="ECO:0000313" key="2">
    <source>
        <dbReference type="EMBL" id="KAB8076116.1"/>
    </source>
</evidence>
<dbReference type="Proteomes" id="UP000326565">
    <property type="component" value="Unassembled WGS sequence"/>
</dbReference>
<keyword evidence="3" id="KW-1185">Reference proteome</keyword>
<feature type="compositionally biased region" description="Low complexity" evidence="1">
    <location>
        <begin position="111"/>
        <end position="127"/>
    </location>
</feature>